<feature type="domain" description="HTH araC/xylS-type" evidence="6">
    <location>
        <begin position="185"/>
        <end position="283"/>
    </location>
</feature>
<reference evidence="7" key="2">
    <citation type="submission" date="2021-04" db="EMBL/GenBank/DDBJ databases">
        <authorList>
            <person name="Gilroy R."/>
        </authorList>
    </citation>
    <scope>NUCLEOTIDE SEQUENCE</scope>
    <source>
        <strain evidence="7">ChiHjej8B7-25341</strain>
    </source>
</reference>
<dbReference type="PROSITE" id="PS00041">
    <property type="entry name" value="HTH_ARAC_FAMILY_1"/>
    <property type="match status" value="1"/>
</dbReference>
<dbReference type="PANTHER" id="PTHR46796:SF6">
    <property type="entry name" value="ARAC SUBFAMILY"/>
    <property type="match status" value="1"/>
</dbReference>
<dbReference type="PRINTS" id="PR00032">
    <property type="entry name" value="HTHARAC"/>
</dbReference>
<feature type="region of interest" description="Disordered" evidence="5">
    <location>
        <begin position="292"/>
        <end position="311"/>
    </location>
</feature>
<evidence type="ECO:0000256" key="5">
    <source>
        <dbReference type="SAM" id="MobiDB-lite"/>
    </source>
</evidence>
<dbReference type="Gene3D" id="1.10.10.60">
    <property type="entry name" value="Homeodomain-like"/>
    <property type="match status" value="2"/>
</dbReference>
<comment type="caution">
    <text evidence="7">The sequence shown here is derived from an EMBL/GenBank/DDBJ whole genome shotgun (WGS) entry which is preliminary data.</text>
</comment>
<sequence length="311" mass="34943">MIEILNGTHETVSYRSMSGVRAYINTDAEDFPLHWHTALEIIHPVENEYRVKTNGNTVTFYPGDILLLPPGELHALYAPAEGKRLILQFDYSLFSGLSGMDFLLHAMRPCLLVRSGEAPDMAAGLSRILHEITAEYTGDDPFREPAVRSLLLRFFVLLGRSVVTDAGRLSRLSPSRQQEYIEKFIAVCDHINSHCTEPLEIGQLARMAGFSRYHFSRLFKQFTGLSCHEYVISRRLSHAERLLLSPDLSVTEAAMQSGFHSISTFNRIFREKNGCTPSSYRSLNRGMLLGNRQEAEAPLPAGTKNTARKAP</sequence>
<evidence type="ECO:0000313" key="8">
    <source>
        <dbReference type="Proteomes" id="UP000823851"/>
    </source>
</evidence>
<dbReference type="GO" id="GO:0003700">
    <property type="term" value="F:DNA-binding transcription factor activity"/>
    <property type="evidence" value="ECO:0007669"/>
    <property type="project" value="InterPro"/>
</dbReference>
<reference evidence="7" key="1">
    <citation type="journal article" date="2021" name="PeerJ">
        <title>Extensive microbial diversity within the chicken gut microbiome revealed by metagenomics and culture.</title>
        <authorList>
            <person name="Gilroy R."/>
            <person name="Ravi A."/>
            <person name="Getino M."/>
            <person name="Pursley I."/>
            <person name="Horton D.L."/>
            <person name="Alikhan N.F."/>
            <person name="Baker D."/>
            <person name="Gharbi K."/>
            <person name="Hall N."/>
            <person name="Watson M."/>
            <person name="Adriaenssens E.M."/>
            <person name="Foster-Nyarko E."/>
            <person name="Jarju S."/>
            <person name="Secka A."/>
            <person name="Antonio M."/>
            <person name="Oren A."/>
            <person name="Chaudhuri R.R."/>
            <person name="La Ragione R."/>
            <person name="Hildebrand F."/>
            <person name="Pallen M.J."/>
        </authorList>
    </citation>
    <scope>NUCLEOTIDE SEQUENCE</scope>
    <source>
        <strain evidence="7">ChiHjej8B7-25341</strain>
    </source>
</reference>
<dbReference type="AlphaFoldDB" id="A0A9D2QYZ6"/>
<dbReference type="InterPro" id="IPR018062">
    <property type="entry name" value="HTH_AraC-typ_CS"/>
</dbReference>
<keyword evidence="2" id="KW-0238">DNA-binding</keyword>
<evidence type="ECO:0000259" key="6">
    <source>
        <dbReference type="PROSITE" id="PS01124"/>
    </source>
</evidence>
<dbReference type="SUPFAM" id="SSF46689">
    <property type="entry name" value="Homeodomain-like"/>
    <property type="match status" value="2"/>
</dbReference>
<dbReference type="SUPFAM" id="SSF51215">
    <property type="entry name" value="Regulatory protein AraC"/>
    <property type="match status" value="1"/>
</dbReference>
<dbReference type="InterPro" id="IPR020449">
    <property type="entry name" value="Tscrpt_reg_AraC-type_HTH"/>
</dbReference>
<protein>
    <submittedName>
        <fullName evidence="7">Helix-turn-helix domain-containing protein</fullName>
    </submittedName>
</protein>
<dbReference type="InterPro" id="IPR037923">
    <property type="entry name" value="HTH-like"/>
</dbReference>
<keyword evidence="1" id="KW-0805">Transcription regulation</keyword>
<dbReference type="Pfam" id="PF12833">
    <property type="entry name" value="HTH_18"/>
    <property type="match status" value="1"/>
</dbReference>
<organism evidence="7 8">
    <name type="scientific">Candidatus Eisenbergiella stercorigallinarum</name>
    <dbReference type="NCBI Taxonomy" id="2838557"/>
    <lineage>
        <taxon>Bacteria</taxon>
        <taxon>Bacillati</taxon>
        <taxon>Bacillota</taxon>
        <taxon>Clostridia</taxon>
        <taxon>Lachnospirales</taxon>
        <taxon>Lachnospiraceae</taxon>
        <taxon>Eisenbergiella</taxon>
    </lineage>
</organism>
<dbReference type="CDD" id="cd02208">
    <property type="entry name" value="cupin_RmlC-like"/>
    <property type="match status" value="1"/>
</dbReference>
<evidence type="ECO:0000256" key="2">
    <source>
        <dbReference type="ARBA" id="ARBA00023125"/>
    </source>
</evidence>
<evidence type="ECO:0000256" key="1">
    <source>
        <dbReference type="ARBA" id="ARBA00023015"/>
    </source>
</evidence>
<keyword evidence="4" id="KW-0804">Transcription</keyword>
<dbReference type="InterPro" id="IPR018060">
    <property type="entry name" value="HTH_AraC"/>
</dbReference>
<name>A0A9D2QYZ6_9FIRM</name>
<keyword evidence="3" id="KW-0010">Activator</keyword>
<dbReference type="InterPro" id="IPR003313">
    <property type="entry name" value="AraC-bd"/>
</dbReference>
<evidence type="ECO:0000256" key="4">
    <source>
        <dbReference type="ARBA" id="ARBA00023163"/>
    </source>
</evidence>
<dbReference type="Pfam" id="PF02311">
    <property type="entry name" value="AraC_binding"/>
    <property type="match status" value="1"/>
</dbReference>
<dbReference type="PROSITE" id="PS01124">
    <property type="entry name" value="HTH_ARAC_FAMILY_2"/>
    <property type="match status" value="1"/>
</dbReference>
<proteinExistence type="predicted"/>
<evidence type="ECO:0000313" key="7">
    <source>
        <dbReference type="EMBL" id="HJD30606.1"/>
    </source>
</evidence>
<accession>A0A9D2QYZ6</accession>
<evidence type="ECO:0000256" key="3">
    <source>
        <dbReference type="ARBA" id="ARBA00023159"/>
    </source>
</evidence>
<gene>
    <name evidence="7" type="ORF">H9912_01555</name>
</gene>
<dbReference type="Proteomes" id="UP000823851">
    <property type="component" value="Unassembled WGS sequence"/>
</dbReference>
<dbReference type="InterPro" id="IPR014710">
    <property type="entry name" value="RmlC-like_jellyroll"/>
</dbReference>
<dbReference type="Gene3D" id="2.60.120.10">
    <property type="entry name" value="Jelly Rolls"/>
    <property type="match status" value="1"/>
</dbReference>
<dbReference type="InterPro" id="IPR050204">
    <property type="entry name" value="AraC_XylS_family_regulators"/>
</dbReference>
<dbReference type="GO" id="GO:0043565">
    <property type="term" value="F:sequence-specific DNA binding"/>
    <property type="evidence" value="ECO:0007669"/>
    <property type="project" value="InterPro"/>
</dbReference>
<dbReference type="SMART" id="SM00342">
    <property type="entry name" value="HTH_ARAC"/>
    <property type="match status" value="1"/>
</dbReference>
<dbReference type="PANTHER" id="PTHR46796">
    <property type="entry name" value="HTH-TYPE TRANSCRIPTIONAL ACTIVATOR RHAS-RELATED"/>
    <property type="match status" value="1"/>
</dbReference>
<dbReference type="InterPro" id="IPR009057">
    <property type="entry name" value="Homeodomain-like_sf"/>
</dbReference>
<dbReference type="EMBL" id="DWUW01000045">
    <property type="protein sequence ID" value="HJD30606.1"/>
    <property type="molecule type" value="Genomic_DNA"/>
</dbReference>